<organism evidence="2 3">
    <name type="scientific">Cocos nucifera</name>
    <name type="common">Coconut palm</name>
    <dbReference type="NCBI Taxonomy" id="13894"/>
    <lineage>
        <taxon>Eukaryota</taxon>
        <taxon>Viridiplantae</taxon>
        <taxon>Streptophyta</taxon>
        <taxon>Embryophyta</taxon>
        <taxon>Tracheophyta</taxon>
        <taxon>Spermatophyta</taxon>
        <taxon>Magnoliopsida</taxon>
        <taxon>Liliopsida</taxon>
        <taxon>Arecaceae</taxon>
        <taxon>Arecoideae</taxon>
        <taxon>Cocoseae</taxon>
        <taxon>Attaleinae</taxon>
        <taxon>Cocos</taxon>
    </lineage>
</organism>
<sequence length="387" mass="42895">MQVTAWQKGSHHFSLVVVHVYEGGEKDEEHFQILRCRFKAPPHMDELVGDEALFNAGLNRADSREMRPEDATEMKQNLLRKMTASGGVSRKSKVGIASWAKVSSKDQGHLLKEIPMLDLSTGEELVARIATIVPIPSPIGPRGPTMPSAILSPIGSQGLTMPSAIPIRSSSPPKSEGGNQTRLMASPSGKALASYSTGAGDYPSGILNCRTFDDWKVVKEAIESTILPTKLREIHNRSSEEALHFFIELLNHLSEIERVRKSSLHDAATALQQVEEAIGENKHLKEALEKAALNYEETLRKASARIAEANAKVVKAEQEAEASVRKAKEQVAEIEHKTKERLADAHRLAVEDFTREWASMVVVYKVLNKLHKEMMAFSWMPTRPDIE</sequence>
<evidence type="ECO:0000256" key="1">
    <source>
        <dbReference type="SAM" id="Coils"/>
    </source>
</evidence>
<gene>
    <name evidence="2" type="ORF">COCNU_12G004630</name>
</gene>
<comment type="caution">
    <text evidence="2">The sequence shown here is derived from an EMBL/GenBank/DDBJ whole genome shotgun (WGS) entry which is preliminary data.</text>
</comment>
<reference evidence="2" key="2">
    <citation type="submission" date="2019-07" db="EMBL/GenBank/DDBJ databases">
        <authorList>
            <person name="Yang Y."/>
            <person name="Bocs S."/>
            <person name="Baudouin L."/>
        </authorList>
    </citation>
    <scope>NUCLEOTIDE SEQUENCE</scope>
    <source>
        <tissue evidence="2">Spear leaf of Hainan Tall coconut</tissue>
    </source>
</reference>
<dbReference type="Proteomes" id="UP000797356">
    <property type="component" value="Chromosome 12"/>
</dbReference>
<dbReference type="EMBL" id="CM017883">
    <property type="protein sequence ID" value="KAG1365463.1"/>
    <property type="molecule type" value="Genomic_DNA"/>
</dbReference>
<name>A0A8K0NB70_COCNU</name>
<keyword evidence="3" id="KW-1185">Reference proteome</keyword>
<accession>A0A8K0NB70</accession>
<dbReference type="AlphaFoldDB" id="A0A8K0NB70"/>
<reference evidence="2" key="1">
    <citation type="journal article" date="2017" name="Gigascience">
        <title>The genome draft of coconut (Cocos nucifera).</title>
        <authorList>
            <person name="Xiao Y."/>
            <person name="Xu P."/>
            <person name="Fan H."/>
            <person name="Baudouin L."/>
            <person name="Xia W."/>
            <person name="Bocs S."/>
            <person name="Xu J."/>
            <person name="Li Q."/>
            <person name="Guo A."/>
            <person name="Zhou L."/>
            <person name="Li J."/>
            <person name="Wu Y."/>
            <person name="Ma Z."/>
            <person name="Armero A."/>
            <person name="Issali A.E."/>
            <person name="Liu N."/>
            <person name="Peng M."/>
            <person name="Yang Y."/>
        </authorList>
    </citation>
    <scope>NUCLEOTIDE SEQUENCE</scope>
    <source>
        <tissue evidence="2">Spear leaf of Hainan Tall coconut</tissue>
    </source>
</reference>
<evidence type="ECO:0000313" key="2">
    <source>
        <dbReference type="EMBL" id="KAG1365463.1"/>
    </source>
</evidence>
<evidence type="ECO:0000313" key="3">
    <source>
        <dbReference type="Proteomes" id="UP000797356"/>
    </source>
</evidence>
<feature type="coiled-coil region" evidence="1">
    <location>
        <begin position="267"/>
        <end position="337"/>
    </location>
</feature>
<proteinExistence type="predicted"/>
<keyword evidence="1" id="KW-0175">Coiled coil</keyword>
<protein>
    <submittedName>
        <fullName evidence="2">Uncharacterized protein</fullName>
    </submittedName>
</protein>